<dbReference type="HOGENOM" id="CLU_972450_0_0_7"/>
<dbReference type="SUPFAM" id="SSF82185">
    <property type="entry name" value="Histone H3 K4-specific methyltransferase SET7/9 N-terminal domain"/>
    <property type="match status" value="1"/>
</dbReference>
<accession>V8CDT1</accession>
<protein>
    <recommendedName>
        <fullName evidence="3">MORN repeat variant</fullName>
    </recommendedName>
</protein>
<dbReference type="RefSeq" id="WP_023926893.1">
    <property type="nucleotide sequence ID" value="NZ_KI669454.1"/>
</dbReference>
<dbReference type="Proteomes" id="UP000018731">
    <property type="component" value="Unassembled WGS sequence"/>
</dbReference>
<dbReference type="EMBL" id="AZJI01000001">
    <property type="protein sequence ID" value="ETD24891.1"/>
    <property type="molecule type" value="Genomic_DNA"/>
</dbReference>
<dbReference type="STRING" id="1357400.HMPREF2086_00225"/>
<evidence type="ECO:0008006" key="3">
    <source>
        <dbReference type="Google" id="ProtNLM"/>
    </source>
</evidence>
<gene>
    <name evidence="1" type="ORF">HMPREF2086_00225</name>
</gene>
<evidence type="ECO:0000313" key="1">
    <source>
        <dbReference type="EMBL" id="ETD24891.1"/>
    </source>
</evidence>
<organism evidence="1 2">
    <name type="scientific">Helicobacter macacae MIT 99-5501</name>
    <dbReference type="NCBI Taxonomy" id="1357400"/>
    <lineage>
        <taxon>Bacteria</taxon>
        <taxon>Pseudomonadati</taxon>
        <taxon>Campylobacterota</taxon>
        <taxon>Epsilonproteobacteria</taxon>
        <taxon>Campylobacterales</taxon>
        <taxon>Helicobacteraceae</taxon>
        <taxon>Helicobacter</taxon>
    </lineage>
</organism>
<reference evidence="1 2" key="1">
    <citation type="journal article" date="2014" name="Genome Announc.">
        <title>Draft genome sequences of six enterohepatic helicobacter species isolated from humans and one from rhesus macaques.</title>
        <authorList>
            <person name="Shen Z."/>
            <person name="Sheh A."/>
            <person name="Young S.K."/>
            <person name="Abouelliel A."/>
            <person name="Ward D.V."/>
            <person name="Earl A.M."/>
            <person name="Fox J.G."/>
        </authorList>
    </citation>
    <scope>NUCLEOTIDE SEQUENCE [LARGE SCALE GENOMIC DNA]</scope>
    <source>
        <strain evidence="1 2">MIT 99-5501</strain>
    </source>
</reference>
<comment type="caution">
    <text evidence="1">The sequence shown here is derived from an EMBL/GenBank/DDBJ whole genome shotgun (WGS) entry which is preliminary data.</text>
</comment>
<sequence>MNNTQSKTSAKSFAKNSCETNLAKPIAKSFAEDSTNDFVEEYTTNSESKSVLSKIQKYQKGKLLWSIEPIALNIDIDSDFAENETLDEDFAIYLQYEFLAWKNDKNELVSEPKTYYSKQYTRLESKNGISIFKTLDGQYINGKIELYKENEKVSEWEVKNGLYFGVARDYDNGVLEREVRFVNGLYEGISVIFSQQSEVMFLAKYKQDKLIWEIDYTGKNTTNTQVSVYLDEDTYPSGTIINKDFISTLEMEYYELKKGSQSKIKSFCRNIFKTIACKLLKPLKKT</sequence>
<proteinExistence type="predicted"/>
<name>V8CDT1_9HELI</name>
<dbReference type="PATRIC" id="fig|1357400.3.peg.321"/>
<dbReference type="AlphaFoldDB" id="V8CDT1"/>
<keyword evidence="2" id="KW-1185">Reference proteome</keyword>
<evidence type="ECO:0000313" key="2">
    <source>
        <dbReference type="Proteomes" id="UP000018731"/>
    </source>
</evidence>